<comment type="caution">
    <text evidence="3">The sequence shown here is derived from an EMBL/GenBank/DDBJ whole genome shotgun (WGS) entry which is preliminary data.</text>
</comment>
<sequence length="197" mass="22041">MVSKDNRGFLIDLDLAIKEQRIGASGAKGKTGTRAFMAIGALLGEQHSFMHDLESFFWVLFWICIHCSGPGKGEVVAQFDKWNYADTEELAKLKLGTVSDEDIFRKTTEEFFTEYYGPLIPWVNTLRKVVFPGGGRWKREDSGLYARMRGLLEEARKDPRVSAEAGLDPENNPSDRPQFFEAHGTGTQAGDRGCSVN</sequence>
<feature type="domain" description="Fungal-type protein kinase" evidence="2">
    <location>
        <begin position="4"/>
        <end position="64"/>
    </location>
</feature>
<dbReference type="EMBL" id="MU856859">
    <property type="protein sequence ID" value="KAK4156895.1"/>
    <property type="molecule type" value="Genomic_DNA"/>
</dbReference>
<name>A0AAN6VT20_9PEZI</name>
<dbReference type="PANTHER" id="PTHR38248:SF2">
    <property type="entry name" value="FUNK1 11"/>
    <property type="match status" value="1"/>
</dbReference>
<keyword evidence="4" id="KW-1185">Reference proteome</keyword>
<evidence type="ECO:0000313" key="4">
    <source>
        <dbReference type="Proteomes" id="UP001302745"/>
    </source>
</evidence>
<dbReference type="InterPro" id="IPR011009">
    <property type="entry name" value="Kinase-like_dom_sf"/>
</dbReference>
<dbReference type="Pfam" id="PF17667">
    <property type="entry name" value="Pkinase_fungal"/>
    <property type="match status" value="1"/>
</dbReference>
<dbReference type="SUPFAM" id="SSF56112">
    <property type="entry name" value="Protein kinase-like (PK-like)"/>
    <property type="match status" value="1"/>
</dbReference>
<organism evidence="3 4">
    <name type="scientific">Chaetomidium leptoderma</name>
    <dbReference type="NCBI Taxonomy" id="669021"/>
    <lineage>
        <taxon>Eukaryota</taxon>
        <taxon>Fungi</taxon>
        <taxon>Dikarya</taxon>
        <taxon>Ascomycota</taxon>
        <taxon>Pezizomycotina</taxon>
        <taxon>Sordariomycetes</taxon>
        <taxon>Sordariomycetidae</taxon>
        <taxon>Sordariales</taxon>
        <taxon>Chaetomiaceae</taxon>
        <taxon>Chaetomidium</taxon>
    </lineage>
</organism>
<reference evidence="3" key="2">
    <citation type="submission" date="2023-05" db="EMBL/GenBank/DDBJ databases">
        <authorList>
            <consortium name="Lawrence Berkeley National Laboratory"/>
            <person name="Steindorff A."/>
            <person name="Hensen N."/>
            <person name="Bonometti L."/>
            <person name="Westerberg I."/>
            <person name="Brannstrom I.O."/>
            <person name="Guillou S."/>
            <person name="Cros-Aarteil S."/>
            <person name="Calhoun S."/>
            <person name="Haridas S."/>
            <person name="Kuo A."/>
            <person name="Mondo S."/>
            <person name="Pangilinan J."/>
            <person name="Riley R."/>
            <person name="Labutti K."/>
            <person name="Andreopoulos B."/>
            <person name="Lipzen A."/>
            <person name="Chen C."/>
            <person name="Yanf M."/>
            <person name="Daum C."/>
            <person name="Ng V."/>
            <person name="Clum A."/>
            <person name="Ohm R."/>
            <person name="Martin F."/>
            <person name="Silar P."/>
            <person name="Natvig D."/>
            <person name="Lalanne C."/>
            <person name="Gautier V."/>
            <person name="Ament-Velasquez S.L."/>
            <person name="Kruys A."/>
            <person name="Hutchinson M.I."/>
            <person name="Powell A.J."/>
            <person name="Barry K."/>
            <person name="Miller A.N."/>
            <person name="Grigoriev I.V."/>
            <person name="Debuchy R."/>
            <person name="Gladieux P."/>
            <person name="Thoren M.H."/>
            <person name="Johannesson H."/>
        </authorList>
    </citation>
    <scope>NUCLEOTIDE SEQUENCE</scope>
    <source>
        <strain evidence="3">CBS 538.74</strain>
    </source>
</reference>
<proteinExistence type="predicted"/>
<gene>
    <name evidence="3" type="ORF">C8A00DRAFT_30217</name>
</gene>
<protein>
    <recommendedName>
        <fullName evidence="2">Fungal-type protein kinase domain-containing protein</fullName>
    </recommendedName>
</protein>
<accession>A0AAN6VT20</accession>
<dbReference type="AlphaFoldDB" id="A0AAN6VT20"/>
<evidence type="ECO:0000313" key="3">
    <source>
        <dbReference type="EMBL" id="KAK4156895.1"/>
    </source>
</evidence>
<reference evidence="3" key="1">
    <citation type="journal article" date="2023" name="Mol. Phylogenet. Evol.">
        <title>Genome-scale phylogeny and comparative genomics of the fungal order Sordariales.</title>
        <authorList>
            <person name="Hensen N."/>
            <person name="Bonometti L."/>
            <person name="Westerberg I."/>
            <person name="Brannstrom I.O."/>
            <person name="Guillou S."/>
            <person name="Cros-Aarteil S."/>
            <person name="Calhoun S."/>
            <person name="Haridas S."/>
            <person name="Kuo A."/>
            <person name="Mondo S."/>
            <person name="Pangilinan J."/>
            <person name="Riley R."/>
            <person name="LaButti K."/>
            <person name="Andreopoulos B."/>
            <person name="Lipzen A."/>
            <person name="Chen C."/>
            <person name="Yan M."/>
            <person name="Daum C."/>
            <person name="Ng V."/>
            <person name="Clum A."/>
            <person name="Steindorff A."/>
            <person name="Ohm R.A."/>
            <person name="Martin F."/>
            <person name="Silar P."/>
            <person name="Natvig D.O."/>
            <person name="Lalanne C."/>
            <person name="Gautier V."/>
            <person name="Ament-Velasquez S.L."/>
            <person name="Kruys A."/>
            <person name="Hutchinson M.I."/>
            <person name="Powell A.J."/>
            <person name="Barry K."/>
            <person name="Miller A.N."/>
            <person name="Grigoriev I.V."/>
            <person name="Debuchy R."/>
            <person name="Gladieux P."/>
            <person name="Hiltunen Thoren M."/>
            <person name="Johannesson H."/>
        </authorList>
    </citation>
    <scope>NUCLEOTIDE SEQUENCE</scope>
    <source>
        <strain evidence="3">CBS 538.74</strain>
    </source>
</reference>
<evidence type="ECO:0000259" key="2">
    <source>
        <dbReference type="Pfam" id="PF17667"/>
    </source>
</evidence>
<dbReference type="Proteomes" id="UP001302745">
    <property type="component" value="Unassembled WGS sequence"/>
</dbReference>
<dbReference type="InterPro" id="IPR040976">
    <property type="entry name" value="Pkinase_fungal"/>
</dbReference>
<dbReference type="PANTHER" id="PTHR38248">
    <property type="entry name" value="FUNK1 6"/>
    <property type="match status" value="1"/>
</dbReference>
<feature type="region of interest" description="Disordered" evidence="1">
    <location>
        <begin position="156"/>
        <end position="197"/>
    </location>
</feature>
<evidence type="ECO:0000256" key="1">
    <source>
        <dbReference type="SAM" id="MobiDB-lite"/>
    </source>
</evidence>